<dbReference type="Gene3D" id="3.30.70.940">
    <property type="entry name" value="NusG, N-terminal domain"/>
    <property type="match status" value="1"/>
</dbReference>
<dbReference type="SUPFAM" id="SSF50104">
    <property type="entry name" value="Translation proteins SH3-like domain"/>
    <property type="match status" value="1"/>
</dbReference>
<protein>
    <recommendedName>
        <fullName evidence="4">NusG-like N-terminal domain-containing protein</fullName>
    </recommendedName>
</protein>
<dbReference type="Gene3D" id="2.30.30.30">
    <property type="match status" value="1"/>
</dbReference>
<evidence type="ECO:0000256" key="2">
    <source>
        <dbReference type="ARBA" id="ARBA00023015"/>
    </source>
</evidence>
<sequence>MTLRPIRFKMKLPIRYLTAAWRISCNQHSRYNKPQGGDITEQVVFSDDWYALFVRTGKEDQVKDYILKNSDGKLRAVVPKRKLKERKGGSWSYVIRTLFPGYVLLNGDIEDEKHNYYKDIPGAIKLLRGGYEPLKIEKHEIWTISSLICDDETIGFSSVMIKGGKVVVVDGPLVSMEGLIVDINRRKERAKVRLNFMGEPRIVELGISVLQPV</sequence>
<dbReference type="InterPro" id="IPR008991">
    <property type="entry name" value="Translation_prot_SH3-like_sf"/>
</dbReference>
<evidence type="ECO:0000313" key="5">
    <source>
        <dbReference type="EMBL" id="PNU00916.1"/>
    </source>
</evidence>
<dbReference type="InterPro" id="IPR036735">
    <property type="entry name" value="NGN_dom_sf"/>
</dbReference>
<reference evidence="6" key="1">
    <citation type="submission" date="2017-06" db="EMBL/GenBank/DDBJ databases">
        <title>Investigating the central metabolism of Clostridium thermosuccinogenes.</title>
        <authorList>
            <person name="Koendjbiharie J.G."/>
            <person name="Van Kranenburg R."/>
            <person name="Vriesendorp B."/>
        </authorList>
    </citation>
    <scope>NUCLEOTIDE SEQUENCE [LARGE SCALE GENOMIC DNA]</scope>
    <source>
        <strain evidence="6">DSM 5806</strain>
    </source>
</reference>
<dbReference type="GO" id="GO:0031564">
    <property type="term" value="P:transcription antitermination"/>
    <property type="evidence" value="ECO:0007669"/>
    <property type="project" value="UniProtKB-KW"/>
</dbReference>
<dbReference type="Pfam" id="PF02357">
    <property type="entry name" value="NusG"/>
    <property type="match status" value="1"/>
</dbReference>
<dbReference type="PANTHER" id="PTHR30265">
    <property type="entry name" value="RHO-INTERACTING TRANSCRIPTION TERMINATION FACTOR NUSG"/>
    <property type="match status" value="1"/>
</dbReference>
<dbReference type="AlphaFoldDB" id="A0A2K2FQ59"/>
<evidence type="ECO:0000256" key="1">
    <source>
        <dbReference type="ARBA" id="ARBA00022814"/>
    </source>
</evidence>
<dbReference type="CDD" id="cd08000">
    <property type="entry name" value="NGN"/>
    <property type="match status" value="1"/>
</dbReference>
<keyword evidence="2" id="KW-0805">Transcription regulation</keyword>
<dbReference type="SUPFAM" id="SSF82679">
    <property type="entry name" value="N-utilization substance G protein NusG, N-terminal domain"/>
    <property type="match status" value="1"/>
</dbReference>
<evidence type="ECO:0000259" key="4">
    <source>
        <dbReference type="SMART" id="SM00738"/>
    </source>
</evidence>
<dbReference type="EMBL" id="NIOJ01000005">
    <property type="protein sequence ID" value="PNU00916.1"/>
    <property type="molecule type" value="Genomic_DNA"/>
</dbReference>
<accession>A0A2K2FQ59</accession>
<keyword evidence="1" id="KW-0889">Transcription antitermination</keyword>
<evidence type="ECO:0000256" key="3">
    <source>
        <dbReference type="ARBA" id="ARBA00023163"/>
    </source>
</evidence>
<dbReference type="InterPro" id="IPR014722">
    <property type="entry name" value="Rib_uL2_dom2"/>
</dbReference>
<dbReference type="InterPro" id="IPR047663">
    <property type="entry name" value="Transcription_antiterm_LoaP"/>
</dbReference>
<name>A0A2K2FQ59_9CLOT</name>
<dbReference type="SMART" id="SM00738">
    <property type="entry name" value="NGN"/>
    <property type="match status" value="1"/>
</dbReference>
<organism evidence="5 6">
    <name type="scientific">Clostridium thermosuccinogenes</name>
    <dbReference type="NCBI Taxonomy" id="84032"/>
    <lineage>
        <taxon>Bacteria</taxon>
        <taxon>Bacillati</taxon>
        <taxon>Bacillota</taxon>
        <taxon>Clostridia</taxon>
        <taxon>Eubacteriales</taxon>
        <taxon>Clostridiaceae</taxon>
        <taxon>Clostridium</taxon>
    </lineage>
</organism>
<dbReference type="GO" id="GO:0006354">
    <property type="term" value="P:DNA-templated transcription elongation"/>
    <property type="evidence" value="ECO:0007669"/>
    <property type="project" value="InterPro"/>
</dbReference>
<dbReference type="PANTHER" id="PTHR30265:SF4">
    <property type="entry name" value="KOW MOTIF FAMILY PROTEIN, EXPRESSED"/>
    <property type="match status" value="1"/>
</dbReference>
<dbReference type="InterPro" id="IPR043425">
    <property type="entry name" value="NusG-like"/>
</dbReference>
<keyword evidence="6" id="KW-1185">Reference proteome</keyword>
<feature type="domain" description="NusG-like N-terminal" evidence="4">
    <location>
        <begin position="46"/>
        <end position="148"/>
    </location>
</feature>
<dbReference type="InterPro" id="IPR006645">
    <property type="entry name" value="NGN-like_dom"/>
</dbReference>
<gene>
    <name evidence="5" type="ORF">CDQ84_03265</name>
</gene>
<dbReference type="NCBIfam" id="NF033641">
    <property type="entry name" value="antiterm_LoaP"/>
    <property type="match status" value="1"/>
</dbReference>
<evidence type="ECO:0000313" key="6">
    <source>
        <dbReference type="Proteomes" id="UP000236151"/>
    </source>
</evidence>
<keyword evidence="3" id="KW-0804">Transcription</keyword>
<proteinExistence type="predicted"/>
<dbReference type="Proteomes" id="UP000236151">
    <property type="component" value="Unassembled WGS sequence"/>
</dbReference>
<dbReference type="CDD" id="cd06091">
    <property type="entry name" value="KOW_NusG"/>
    <property type="match status" value="1"/>
</dbReference>
<comment type="caution">
    <text evidence="5">The sequence shown here is derived from an EMBL/GenBank/DDBJ whole genome shotgun (WGS) entry which is preliminary data.</text>
</comment>